<reference evidence="2 3" key="1">
    <citation type="submission" date="2018-05" db="EMBL/GenBank/DDBJ databases">
        <authorList>
            <person name="Goeker M."/>
            <person name="Huntemann M."/>
            <person name="Clum A."/>
            <person name="Pillay M."/>
            <person name="Palaniappan K."/>
            <person name="Varghese N."/>
            <person name="Mikhailova N."/>
            <person name="Stamatis D."/>
            <person name="Reddy T."/>
            <person name="Daum C."/>
            <person name="Shapiro N."/>
            <person name="Ivanova N."/>
            <person name="Kyrpides N."/>
            <person name="Woyke T."/>
        </authorList>
    </citation>
    <scope>NUCLEOTIDE SEQUENCE [LARGE SCALE GENOMIC DNA]</scope>
    <source>
        <strain evidence="2 3">DSM 26524</strain>
    </source>
</reference>
<evidence type="ECO:0000313" key="2">
    <source>
        <dbReference type="EMBL" id="PWJ77188.1"/>
    </source>
</evidence>
<dbReference type="RefSeq" id="WP_109625310.1">
    <property type="nucleotide sequence ID" value="NZ_JANKBI010000002.1"/>
</dbReference>
<evidence type="ECO:0000256" key="1">
    <source>
        <dbReference type="SAM" id="SignalP"/>
    </source>
</evidence>
<comment type="caution">
    <text evidence="2">The sequence shown here is derived from an EMBL/GenBank/DDBJ whole genome shotgun (WGS) entry which is preliminary data.</text>
</comment>
<dbReference type="Proteomes" id="UP000245412">
    <property type="component" value="Unassembled WGS sequence"/>
</dbReference>
<keyword evidence="3" id="KW-1185">Reference proteome</keyword>
<feature type="signal peptide" evidence="1">
    <location>
        <begin position="1"/>
        <end position="26"/>
    </location>
</feature>
<dbReference type="EMBL" id="QGGY01000003">
    <property type="protein sequence ID" value="PWJ77188.1"/>
    <property type="molecule type" value="Genomic_DNA"/>
</dbReference>
<name>A0AB73T5X5_9FIRM</name>
<evidence type="ECO:0000313" key="3">
    <source>
        <dbReference type="Proteomes" id="UP000245412"/>
    </source>
</evidence>
<feature type="chain" id="PRO_5044504537" description="DUF4366 domain-containing protein" evidence="1">
    <location>
        <begin position="27"/>
        <end position="225"/>
    </location>
</feature>
<protein>
    <recommendedName>
        <fullName evidence="4">DUF4366 domain-containing protein</fullName>
    </recommendedName>
</protein>
<evidence type="ECO:0008006" key="4">
    <source>
        <dbReference type="Google" id="ProtNLM"/>
    </source>
</evidence>
<accession>A0AB73T5X5</accession>
<keyword evidence="1" id="KW-0732">Signal</keyword>
<organism evidence="2 3">
    <name type="scientific">Murimonas intestini</name>
    <dbReference type="NCBI Taxonomy" id="1337051"/>
    <lineage>
        <taxon>Bacteria</taxon>
        <taxon>Bacillati</taxon>
        <taxon>Bacillota</taxon>
        <taxon>Clostridia</taxon>
        <taxon>Lachnospirales</taxon>
        <taxon>Lachnospiraceae</taxon>
        <taxon>Murimonas</taxon>
    </lineage>
</organism>
<gene>
    <name evidence="2" type="ORF">C7383_10329</name>
</gene>
<sequence length="225" mass="24908">MKKMRKAAAGIAAAAVVMSMSMNTLAAGSIVGSIDMTKVESDKGKVELKAIEPEMFEEELQEIIEGLNKAPAEATLKEAFELVLKEGEELPKIELFSVEGLEKEDIDLDELKFLSPVMNLEITEAEPTEEDPVKVTFVANNVTDDIEVYVLHYCIGHKFPEHIVDGKVYKEHIAEEGIWELLETELESENEVSAYFHSAGGPVALVYMEKTEEEEGETDTTEVAP</sequence>
<proteinExistence type="predicted"/>
<dbReference type="AlphaFoldDB" id="A0AB73T5X5"/>